<reference evidence="1" key="2">
    <citation type="journal article" date="2021" name="Genome Biol. Evol.">
        <title>Developing a high-quality reference genome for a parasitic bivalve with doubly uniparental inheritance (Bivalvia: Unionida).</title>
        <authorList>
            <person name="Smith C.H."/>
        </authorList>
    </citation>
    <scope>NUCLEOTIDE SEQUENCE</scope>
    <source>
        <strain evidence="1">CHS0354</strain>
        <tissue evidence="1">Mantle</tissue>
    </source>
</reference>
<protein>
    <submittedName>
        <fullName evidence="1">Uncharacterized protein</fullName>
    </submittedName>
</protein>
<keyword evidence="2" id="KW-1185">Reference proteome</keyword>
<dbReference type="EMBL" id="JAEAOA010002208">
    <property type="protein sequence ID" value="KAK3603006.1"/>
    <property type="molecule type" value="Genomic_DNA"/>
</dbReference>
<proteinExistence type="predicted"/>
<comment type="caution">
    <text evidence="1">The sequence shown here is derived from an EMBL/GenBank/DDBJ whole genome shotgun (WGS) entry which is preliminary data.</text>
</comment>
<dbReference type="Proteomes" id="UP001195483">
    <property type="component" value="Unassembled WGS sequence"/>
</dbReference>
<name>A0AAE0T3E7_9BIVA</name>
<evidence type="ECO:0000313" key="2">
    <source>
        <dbReference type="Proteomes" id="UP001195483"/>
    </source>
</evidence>
<reference evidence="1" key="3">
    <citation type="submission" date="2023-05" db="EMBL/GenBank/DDBJ databases">
        <authorList>
            <person name="Smith C.H."/>
        </authorList>
    </citation>
    <scope>NUCLEOTIDE SEQUENCE</scope>
    <source>
        <strain evidence="1">CHS0354</strain>
        <tissue evidence="1">Mantle</tissue>
    </source>
</reference>
<sequence length="80" mass="9858">MTNVRTLQEYHLIVCTLIRIKLNKYLQEHKINIAFKEDKMEPFFFDINSIFFQRWKYLITRPPDSYSVPERGRRINVMDF</sequence>
<reference evidence="1" key="1">
    <citation type="journal article" date="2021" name="Genome Biol. Evol.">
        <title>A High-Quality Reference Genome for a Parasitic Bivalve with Doubly Uniparental Inheritance (Bivalvia: Unionida).</title>
        <authorList>
            <person name="Smith C.H."/>
        </authorList>
    </citation>
    <scope>NUCLEOTIDE SEQUENCE</scope>
    <source>
        <strain evidence="1">CHS0354</strain>
    </source>
</reference>
<organism evidence="1 2">
    <name type="scientific">Potamilus streckersoni</name>
    <dbReference type="NCBI Taxonomy" id="2493646"/>
    <lineage>
        <taxon>Eukaryota</taxon>
        <taxon>Metazoa</taxon>
        <taxon>Spiralia</taxon>
        <taxon>Lophotrochozoa</taxon>
        <taxon>Mollusca</taxon>
        <taxon>Bivalvia</taxon>
        <taxon>Autobranchia</taxon>
        <taxon>Heteroconchia</taxon>
        <taxon>Palaeoheterodonta</taxon>
        <taxon>Unionida</taxon>
        <taxon>Unionoidea</taxon>
        <taxon>Unionidae</taxon>
        <taxon>Ambleminae</taxon>
        <taxon>Lampsilini</taxon>
        <taxon>Potamilus</taxon>
    </lineage>
</organism>
<gene>
    <name evidence="1" type="ORF">CHS0354_037752</name>
</gene>
<dbReference type="AlphaFoldDB" id="A0AAE0T3E7"/>
<accession>A0AAE0T3E7</accession>
<evidence type="ECO:0000313" key="1">
    <source>
        <dbReference type="EMBL" id="KAK3603006.1"/>
    </source>
</evidence>